<gene>
    <name evidence="6" type="ORF">GCM10011314_07370</name>
</gene>
<feature type="transmembrane region" description="Helical" evidence="5">
    <location>
        <begin position="345"/>
        <end position="362"/>
    </location>
</feature>
<dbReference type="GO" id="GO:0022857">
    <property type="term" value="F:transmembrane transporter activity"/>
    <property type="evidence" value="ECO:0007669"/>
    <property type="project" value="InterPro"/>
</dbReference>
<evidence type="ECO:0000313" key="7">
    <source>
        <dbReference type="Proteomes" id="UP000628079"/>
    </source>
</evidence>
<accession>A0A8H9FRB3</accession>
<reference evidence="6" key="1">
    <citation type="journal article" date="2014" name="Int. J. Syst. Evol. Microbiol.">
        <title>Complete genome sequence of Corynebacterium casei LMG S-19264T (=DSM 44701T), isolated from a smear-ripened cheese.</title>
        <authorList>
            <consortium name="US DOE Joint Genome Institute (JGI-PGF)"/>
            <person name="Walter F."/>
            <person name="Albersmeier A."/>
            <person name="Kalinowski J."/>
            <person name="Ruckert C."/>
        </authorList>
    </citation>
    <scope>NUCLEOTIDE SEQUENCE</scope>
    <source>
        <strain evidence="6">CGMCC 1.10749</strain>
    </source>
</reference>
<organism evidence="6 7">
    <name type="scientific">Knoellia flava</name>
    <dbReference type="NCBI Taxonomy" id="913969"/>
    <lineage>
        <taxon>Bacteria</taxon>
        <taxon>Bacillati</taxon>
        <taxon>Actinomycetota</taxon>
        <taxon>Actinomycetes</taxon>
        <taxon>Micrococcales</taxon>
        <taxon>Intrasporangiaceae</taxon>
        <taxon>Knoellia</taxon>
    </lineage>
</organism>
<sequence length="468" mass="49195">MDGSWEADYRIDSTRGNVTRRRQHRETRATRLIRTPYRSTSMREIRSMTTTALPRDRVVAARTAVFVVFALAGIAFATWASRIADAKAGLDLSAGQLGATLFAMSAGSMLAMPSTGRLAERFGVVPTIRVGMLVGIVGFGVVGAGVDLAESRLVVAVGLFLIGSGVGVWDVAMNLEGASVERLLGKTVMPQFHAAFSGGTVLSALIGSGMSWASVPLLPHLLGSALLVTAGGFVAMRAFLPREVEDAEHEKDRAAEAEAMAEGALAGASARSAWLEPRTLLIGLVVLVAAFTEGTANDWLAVAFVEGHDLPTWAGVLAFATFLSFMTIGRLLGTRWLDTYGRVPVLRATFVLAVVGSLLVIFGNDWMAFVGAAVWGVGVSLGFPVGLSASADDPKRAPARMSVVATIGYFAFIAGPPALGFLGDHVGVLRSLLAVGTMALLVQLILESVREPQRVATTAPAEPVHDHG</sequence>
<comment type="subcellular location">
    <subcellularLocation>
        <location evidence="1">Membrane</location>
        <topology evidence="1">Multi-pass membrane protein</topology>
    </subcellularLocation>
</comment>
<protein>
    <submittedName>
        <fullName evidence="6">MFS transporter</fullName>
    </submittedName>
</protein>
<feature type="transmembrane region" description="Helical" evidence="5">
    <location>
        <begin position="59"/>
        <end position="80"/>
    </location>
</feature>
<dbReference type="InterPro" id="IPR011701">
    <property type="entry name" value="MFS"/>
</dbReference>
<keyword evidence="2 5" id="KW-0812">Transmembrane</keyword>
<name>A0A8H9FRB3_9MICO</name>
<dbReference type="PANTHER" id="PTHR23514">
    <property type="entry name" value="BYPASS OF STOP CODON PROTEIN 6"/>
    <property type="match status" value="1"/>
</dbReference>
<feature type="transmembrane region" description="Helical" evidence="5">
    <location>
        <begin position="428"/>
        <end position="446"/>
    </location>
</feature>
<dbReference type="Pfam" id="PF07690">
    <property type="entry name" value="MFS_1"/>
    <property type="match status" value="1"/>
</dbReference>
<feature type="transmembrane region" description="Helical" evidence="5">
    <location>
        <begin position="152"/>
        <end position="172"/>
    </location>
</feature>
<feature type="transmembrane region" description="Helical" evidence="5">
    <location>
        <begin position="313"/>
        <end position="333"/>
    </location>
</feature>
<evidence type="ECO:0000313" key="6">
    <source>
        <dbReference type="EMBL" id="GGB70564.1"/>
    </source>
</evidence>
<dbReference type="InterPro" id="IPR036259">
    <property type="entry name" value="MFS_trans_sf"/>
</dbReference>
<evidence type="ECO:0000256" key="1">
    <source>
        <dbReference type="ARBA" id="ARBA00004141"/>
    </source>
</evidence>
<dbReference type="GO" id="GO:0016020">
    <property type="term" value="C:membrane"/>
    <property type="evidence" value="ECO:0007669"/>
    <property type="project" value="UniProtKB-SubCell"/>
</dbReference>
<dbReference type="Proteomes" id="UP000628079">
    <property type="component" value="Unassembled WGS sequence"/>
</dbReference>
<evidence type="ECO:0000256" key="2">
    <source>
        <dbReference type="ARBA" id="ARBA00022692"/>
    </source>
</evidence>
<feature type="transmembrane region" description="Helical" evidence="5">
    <location>
        <begin position="221"/>
        <end position="240"/>
    </location>
</feature>
<feature type="transmembrane region" description="Helical" evidence="5">
    <location>
        <begin position="368"/>
        <end position="389"/>
    </location>
</feature>
<dbReference type="CDD" id="cd17393">
    <property type="entry name" value="MFS_MosC_like"/>
    <property type="match status" value="1"/>
</dbReference>
<dbReference type="InterPro" id="IPR051788">
    <property type="entry name" value="MFS_Transporter"/>
</dbReference>
<dbReference type="EMBL" id="BMEA01000001">
    <property type="protein sequence ID" value="GGB70564.1"/>
    <property type="molecule type" value="Genomic_DNA"/>
</dbReference>
<dbReference type="AlphaFoldDB" id="A0A8H9FRB3"/>
<keyword evidence="3 5" id="KW-1133">Transmembrane helix</keyword>
<proteinExistence type="predicted"/>
<reference evidence="6" key="2">
    <citation type="submission" date="2020-09" db="EMBL/GenBank/DDBJ databases">
        <authorList>
            <person name="Sun Q."/>
            <person name="Zhou Y."/>
        </authorList>
    </citation>
    <scope>NUCLEOTIDE SEQUENCE</scope>
    <source>
        <strain evidence="6">CGMCC 1.10749</strain>
    </source>
</reference>
<dbReference type="Gene3D" id="1.20.1250.20">
    <property type="entry name" value="MFS general substrate transporter like domains"/>
    <property type="match status" value="1"/>
</dbReference>
<evidence type="ECO:0000256" key="5">
    <source>
        <dbReference type="SAM" id="Phobius"/>
    </source>
</evidence>
<feature type="transmembrane region" description="Helical" evidence="5">
    <location>
        <begin position="280"/>
        <end position="301"/>
    </location>
</feature>
<feature type="transmembrane region" description="Helical" evidence="5">
    <location>
        <begin position="401"/>
        <end position="422"/>
    </location>
</feature>
<comment type="caution">
    <text evidence="6">The sequence shown here is derived from an EMBL/GenBank/DDBJ whole genome shotgun (WGS) entry which is preliminary data.</text>
</comment>
<dbReference type="SUPFAM" id="SSF103473">
    <property type="entry name" value="MFS general substrate transporter"/>
    <property type="match status" value="1"/>
</dbReference>
<evidence type="ECO:0000256" key="4">
    <source>
        <dbReference type="ARBA" id="ARBA00023136"/>
    </source>
</evidence>
<dbReference type="PANTHER" id="PTHR23514:SF13">
    <property type="entry name" value="INNER MEMBRANE PROTEIN YBJJ"/>
    <property type="match status" value="1"/>
</dbReference>
<keyword evidence="4 5" id="KW-0472">Membrane</keyword>
<evidence type="ECO:0000256" key="3">
    <source>
        <dbReference type="ARBA" id="ARBA00022989"/>
    </source>
</evidence>
<feature type="transmembrane region" description="Helical" evidence="5">
    <location>
        <begin position="124"/>
        <end position="146"/>
    </location>
</feature>